<evidence type="ECO:0000313" key="6">
    <source>
        <dbReference type="EMBL" id="MCP8938556.1"/>
    </source>
</evidence>
<comment type="caution">
    <text evidence="6">The sequence shown here is derived from an EMBL/GenBank/DDBJ whole genome shotgun (WGS) entry which is preliminary data.</text>
</comment>
<dbReference type="EMBL" id="JANCLU010000006">
    <property type="protein sequence ID" value="MCP8938556.1"/>
    <property type="molecule type" value="Genomic_DNA"/>
</dbReference>
<dbReference type="Proteomes" id="UP001205890">
    <property type="component" value="Unassembled WGS sequence"/>
</dbReference>
<accession>A0ABT1LC91</accession>
<dbReference type="SUPFAM" id="SSF53850">
    <property type="entry name" value="Periplasmic binding protein-like II"/>
    <property type="match status" value="1"/>
</dbReference>
<protein>
    <submittedName>
        <fullName evidence="6">LysR family transcriptional regulator</fullName>
    </submittedName>
</protein>
<evidence type="ECO:0000259" key="5">
    <source>
        <dbReference type="PROSITE" id="PS50931"/>
    </source>
</evidence>
<dbReference type="Gene3D" id="3.40.190.10">
    <property type="entry name" value="Periplasmic binding protein-like II"/>
    <property type="match status" value="2"/>
</dbReference>
<keyword evidence="4" id="KW-0804">Transcription</keyword>
<dbReference type="Pfam" id="PF00126">
    <property type="entry name" value="HTH_1"/>
    <property type="match status" value="1"/>
</dbReference>
<comment type="similarity">
    <text evidence="1">Belongs to the LysR transcriptional regulatory family.</text>
</comment>
<evidence type="ECO:0000256" key="4">
    <source>
        <dbReference type="ARBA" id="ARBA00023163"/>
    </source>
</evidence>
<dbReference type="PROSITE" id="PS50931">
    <property type="entry name" value="HTH_LYSR"/>
    <property type="match status" value="1"/>
</dbReference>
<dbReference type="CDD" id="cd08414">
    <property type="entry name" value="PBP2_LTTR_aromatics_like"/>
    <property type="match status" value="1"/>
</dbReference>
<dbReference type="InterPro" id="IPR036388">
    <property type="entry name" value="WH-like_DNA-bd_sf"/>
</dbReference>
<dbReference type="PANTHER" id="PTHR30346">
    <property type="entry name" value="TRANSCRIPTIONAL DUAL REGULATOR HCAR-RELATED"/>
    <property type="match status" value="1"/>
</dbReference>
<evidence type="ECO:0000256" key="2">
    <source>
        <dbReference type="ARBA" id="ARBA00023015"/>
    </source>
</evidence>
<evidence type="ECO:0000256" key="3">
    <source>
        <dbReference type="ARBA" id="ARBA00023125"/>
    </source>
</evidence>
<keyword evidence="3" id="KW-0238">DNA-binding</keyword>
<feature type="domain" description="HTH lysR-type" evidence="5">
    <location>
        <begin position="1"/>
        <end position="58"/>
    </location>
</feature>
<dbReference type="InterPro" id="IPR036390">
    <property type="entry name" value="WH_DNA-bd_sf"/>
</dbReference>
<dbReference type="InterPro" id="IPR005119">
    <property type="entry name" value="LysR_subst-bd"/>
</dbReference>
<dbReference type="InterPro" id="IPR000847">
    <property type="entry name" value="LysR_HTH_N"/>
</dbReference>
<dbReference type="Gene3D" id="1.10.10.10">
    <property type="entry name" value="Winged helix-like DNA-binding domain superfamily/Winged helix DNA-binding domain"/>
    <property type="match status" value="1"/>
</dbReference>
<dbReference type="Pfam" id="PF03466">
    <property type="entry name" value="LysR_substrate"/>
    <property type="match status" value="1"/>
</dbReference>
<organism evidence="6 7">
    <name type="scientific">Alsobacter ponti</name>
    <dbReference type="NCBI Taxonomy" id="2962936"/>
    <lineage>
        <taxon>Bacteria</taxon>
        <taxon>Pseudomonadati</taxon>
        <taxon>Pseudomonadota</taxon>
        <taxon>Alphaproteobacteria</taxon>
        <taxon>Hyphomicrobiales</taxon>
        <taxon>Alsobacteraceae</taxon>
        <taxon>Alsobacter</taxon>
    </lineage>
</organism>
<keyword evidence="2" id="KW-0805">Transcription regulation</keyword>
<dbReference type="PRINTS" id="PR00039">
    <property type="entry name" value="HTHLYSR"/>
</dbReference>
<keyword evidence="7" id="KW-1185">Reference proteome</keyword>
<reference evidence="6 7" key="1">
    <citation type="submission" date="2022-07" db="EMBL/GenBank/DDBJ databases">
        <authorList>
            <person name="Li W.-J."/>
            <person name="Deng Q.-Q."/>
        </authorList>
    </citation>
    <scope>NUCLEOTIDE SEQUENCE [LARGE SCALE GENOMIC DNA]</scope>
    <source>
        <strain evidence="6 7">SYSU M60028</strain>
    </source>
</reference>
<evidence type="ECO:0000256" key="1">
    <source>
        <dbReference type="ARBA" id="ARBA00009437"/>
    </source>
</evidence>
<name>A0ABT1LC91_9HYPH</name>
<gene>
    <name evidence="6" type="ORF">NK718_08520</name>
</gene>
<dbReference type="SUPFAM" id="SSF46785">
    <property type="entry name" value="Winged helix' DNA-binding domain"/>
    <property type="match status" value="1"/>
</dbReference>
<evidence type="ECO:0000313" key="7">
    <source>
        <dbReference type="Proteomes" id="UP001205890"/>
    </source>
</evidence>
<dbReference type="PANTHER" id="PTHR30346:SF0">
    <property type="entry name" value="HCA OPERON TRANSCRIPTIONAL ACTIVATOR HCAR"/>
    <property type="match status" value="1"/>
</dbReference>
<sequence length="297" mass="33085">MEFAQLRTFVTLAGTRHFGMAAERLRIAQPHVSRRIKQLEEDLKVTLFHRDRKNVRLTLAGEAFLPEAVKLLKFAEVARRRAVVGAQGKAGKLSVGVIAAALLGPLPSILAEFHRRYPEISLNFVDNVAPSMAQLQGLAEGGTDVVFAHPPVRLTGEYDRITIVRDPLVAVLAASHPLARSNRLKLIELADEPWIMFPREPNDKAIYDRIISLCYRAGFSPRITHEASNTLTRLGLVSAGFGVHLVHQAWDTIPFPGVVYVPIEPSDNIEITCFWRKGDANPLLLHLIEIVREFSVD</sequence>
<proteinExistence type="inferred from homology"/>
<dbReference type="RefSeq" id="WP_254740602.1">
    <property type="nucleotide sequence ID" value="NZ_JANCLU010000006.1"/>
</dbReference>